<dbReference type="GO" id="GO:0030983">
    <property type="term" value="F:mismatched DNA binding"/>
    <property type="evidence" value="ECO:0007669"/>
    <property type="project" value="InterPro"/>
</dbReference>
<dbReference type="RefSeq" id="WP_137698179.1">
    <property type="nucleotide sequence ID" value="NZ_CP061336.1"/>
</dbReference>
<dbReference type="PANTHER" id="PTHR11361:SF99">
    <property type="entry name" value="DNA MISMATCH REPAIR PROTEIN"/>
    <property type="match status" value="1"/>
</dbReference>
<dbReference type="Proteomes" id="UP000306409">
    <property type="component" value="Chromosome"/>
</dbReference>
<dbReference type="InterPro" id="IPR007696">
    <property type="entry name" value="DNA_mismatch_repair_MutS_core"/>
</dbReference>
<evidence type="ECO:0000256" key="3">
    <source>
        <dbReference type="ARBA" id="ARBA00023125"/>
    </source>
</evidence>
<keyword evidence="3" id="KW-0238">DNA-binding</keyword>
<dbReference type="GO" id="GO:0140664">
    <property type="term" value="F:ATP-dependent DNA damage sensor activity"/>
    <property type="evidence" value="ECO:0007669"/>
    <property type="project" value="InterPro"/>
</dbReference>
<accession>A0A4U7JCY2</accession>
<dbReference type="Pfam" id="PF00488">
    <property type="entry name" value="MutS_V"/>
    <property type="match status" value="1"/>
</dbReference>
<evidence type="ECO:0000256" key="2">
    <source>
        <dbReference type="ARBA" id="ARBA00022840"/>
    </source>
</evidence>
<name>A0A4U7JCY2_9FIRM</name>
<dbReference type="EMBL" id="CP061336">
    <property type="protein sequence ID" value="QNU67746.1"/>
    <property type="molecule type" value="Genomic_DNA"/>
</dbReference>
<dbReference type="Pfam" id="PF05192">
    <property type="entry name" value="MutS_III"/>
    <property type="match status" value="1"/>
</dbReference>
<dbReference type="InterPro" id="IPR036187">
    <property type="entry name" value="DNA_mismatch_repair_MutS_sf"/>
</dbReference>
<evidence type="ECO:0000256" key="1">
    <source>
        <dbReference type="ARBA" id="ARBA00022741"/>
    </source>
</evidence>
<reference evidence="5 6" key="1">
    <citation type="submission" date="2020-09" db="EMBL/GenBank/DDBJ databases">
        <title>Characterization and genome sequencing of Ruminiclostridium sp. nov. MA18.</title>
        <authorList>
            <person name="Rettenmaier R."/>
            <person name="Kowollik M.-L."/>
            <person name="Liebl W."/>
            <person name="Zverlov V."/>
        </authorList>
    </citation>
    <scope>NUCLEOTIDE SEQUENCE [LARGE SCALE GENOMIC DNA]</scope>
    <source>
        <strain evidence="5 6">MA18</strain>
    </source>
</reference>
<evidence type="ECO:0000313" key="6">
    <source>
        <dbReference type="Proteomes" id="UP000306409"/>
    </source>
</evidence>
<dbReference type="GO" id="GO:0005829">
    <property type="term" value="C:cytosol"/>
    <property type="evidence" value="ECO:0007669"/>
    <property type="project" value="TreeGrafter"/>
</dbReference>
<dbReference type="GO" id="GO:0006298">
    <property type="term" value="P:mismatch repair"/>
    <property type="evidence" value="ECO:0007669"/>
    <property type="project" value="InterPro"/>
</dbReference>
<dbReference type="SMART" id="SM00534">
    <property type="entry name" value="MUTSac"/>
    <property type="match status" value="1"/>
</dbReference>
<dbReference type="Gene3D" id="1.10.1420.10">
    <property type="match status" value="1"/>
</dbReference>
<evidence type="ECO:0000313" key="5">
    <source>
        <dbReference type="EMBL" id="QNU67746.1"/>
    </source>
</evidence>
<keyword evidence="1" id="KW-0547">Nucleotide-binding</keyword>
<dbReference type="KEGG" id="rher:EHE19_004585"/>
<dbReference type="CDD" id="cd03283">
    <property type="entry name" value="ABC_MutS-like"/>
    <property type="match status" value="1"/>
</dbReference>
<dbReference type="GO" id="GO:0005524">
    <property type="term" value="F:ATP binding"/>
    <property type="evidence" value="ECO:0007669"/>
    <property type="project" value="UniProtKB-KW"/>
</dbReference>
<dbReference type="OrthoDB" id="9802448at2"/>
<gene>
    <name evidence="5" type="ORF">EHE19_004585</name>
</gene>
<dbReference type="InterPro" id="IPR000432">
    <property type="entry name" value="DNA_mismatch_repair_MutS_C"/>
</dbReference>
<dbReference type="Gene3D" id="3.40.50.300">
    <property type="entry name" value="P-loop containing nucleotide triphosphate hydrolases"/>
    <property type="match status" value="1"/>
</dbReference>
<keyword evidence="6" id="KW-1185">Reference proteome</keyword>
<proteinExistence type="predicted"/>
<organism evidence="5 6">
    <name type="scientific">Ruminiclostridium herbifermentans</name>
    <dbReference type="NCBI Taxonomy" id="2488810"/>
    <lineage>
        <taxon>Bacteria</taxon>
        <taxon>Bacillati</taxon>
        <taxon>Bacillota</taxon>
        <taxon>Clostridia</taxon>
        <taxon>Eubacteriales</taxon>
        <taxon>Oscillospiraceae</taxon>
        <taxon>Ruminiclostridium</taxon>
    </lineage>
</organism>
<dbReference type="SUPFAM" id="SSF48334">
    <property type="entry name" value="DNA repair protein MutS, domain III"/>
    <property type="match status" value="1"/>
</dbReference>
<dbReference type="InterPro" id="IPR027417">
    <property type="entry name" value="P-loop_NTPase"/>
</dbReference>
<dbReference type="SUPFAM" id="SSF52540">
    <property type="entry name" value="P-loop containing nucleoside triphosphate hydrolases"/>
    <property type="match status" value="1"/>
</dbReference>
<keyword evidence="2" id="KW-0067">ATP-binding</keyword>
<sequence>MTTPEKKYQKRVEAYSAKLDLYTKKSSTFGNYKLLVFFIGIGLAVVLYIFNQLIFMSAQIILFLSAFIYLSIVQNHIIKRKNYSYAMYQINKMCLKRINGEWSKFSDVGEEFENQEHNYTYDLDIFGRNSLFQMINMTSTYSGRHKLAEIFLNPLEKKEDILERQEAISELSRKLMFRQRMLSNAIISNKNLALIDDEEINSGYHSSSAYSSKKKRKTLLDTMNKLEEIYLWAKQENKLYSSNGFILLITGLPVLTLILLVLSIFGVVSPYLPILGFSIQFLMLAYKANFRSKNFEIVEKYANTLKVYSGIIKQFESEKFESDYINELKKELKGKSQDPAWKQIEKLSKLWELIANRYNLFHAIVNVATLWDYHCLVRLEKWKIRSGKYVQKWFDIIGEVEALSSMSILRHDNPEFIMPQITEDLKAGITAEQLGHPLLGKDRKCNDISFDSNQPILLITGSNMSGKSTFLRTVGISLLLATLGMPVCAKFFKCPILKIYACMRTSDNLGQNVSSFYAELLRVKMIVEAVDRNERVFFLLDEIFKGTNSADRHMGAKMLIRQLDKKATWGMVSTHDLELADLEKESNSHIRNYHFKEYYKDNKIYFDYRLRKGVSDTRNAIYLMRMAGVSVED</sequence>
<protein>
    <submittedName>
        <fullName evidence="5">DNA mismatch repair protein MutS</fullName>
    </submittedName>
</protein>
<feature type="domain" description="DNA mismatch repair proteins mutS family" evidence="4">
    <location>
        <begin position="454"/>
        <end position="633"/>
    </location>
</feature>
<dbReference type="PANTHER" id="PTHR11361">
    <property type="entry name" value="DNA MISMATCH REPAIR PROTEIN MUTS FAMILY MEMBER"/>
    <property type="match status" value="1"/>
</dbReference>
<evidence type="ECO:0000259" key="4">
    <source>
        <dbReference type="SMART" id="SM00534"/>
    </source>
</evidence>
<dbReference type="AlphaFoldDB" id="A0A4U7JCY2"/>
<dbReference type="InterPro" id="IPR045076">
    <property type="entry name" value="MutS"/>
</dbReference>